<proteinExistence type="predicted"/>
<reference evidence="2 3" key="1">
    <citation type="journal article" date="2016" name="Sci. Rep.">
        <title>Peltaster fructicola genome reveals evolution from an invasive phytopathogen to an ectophytic parasite.</title>
        <authorList>
            <person name="Xu C."/>
            <person name="Chen H."/>
            <person name="Gleason M.L."/>
            <person name="Xu J.R."/>
            <person name="Liu H."/>
            <person name="Zhang R."/>
            <person name="Sun G."/>
        </authorList>
    </citation>
    <scope>NUCLEOTIDE SEQUENCE [LARGE SCALE GENOMIC DNA]</scope>
    <source>
        <strain evidence="2 3">LNHT1506</strain>
    </source>
</reference>
<keyword evidence="3" id="KW-1185">Reference proteome</keyword>
<evidence type="ECO:0000313" key="3">
    <source>
        <dbReference type="Proteomes" id="UP000503462"/>
    </source>
</evidence>
<dbReference type="PANTHER" id="PTHR36182:SF2">
    <property type="entry name" value="LYTIC POLYSACCHARIDE MONOOXYGENASE"/>
    <property type="match status" value="1"/>
</dbReference>
<dbReference type="PANTHER" id="PTHR36182">
    <property type="entry name" value="PROTEIN, PUTATIVE (AFU_ORTHOLOGUE AFUA_6G10930)-RELATED"/>
    <property type="match status" value="1"/>
</dbReference>
<gene>
    <name evidence="2" type="ORF">AMS68_007791</name>
</gene>
<organism evidence="2 3">
    <name type="scientific">Peltaster fructicola</name>
    <dbReference type="NCBI Taxonomy" id="286661"/>
    <lineage>
        <taxon>Eukaryota</taxon>
        <taxon>Fungi</taxon>
        <taxon>Dikarya</taxon>
        <taxon>Ascomycota</taxon>
        <taxon>Pezizomycotina</taxon>
        <taxon>Dothideomycetes</taxon>
        <taxon>Dothideomycetes incertae sedis</taxon>
        <taxon>Peltaster</taxon>
    </lineage>
</organism>
<feature type="region of interest" description="Disordered" evidence="1">
    <location>
        <begin position="256"/>
        <end position="275"/>
    </location>
</feature>
<dbReference type="OrthoDB" id="2342176at2759"/>
<evidence type="ECO:0000313" key="2">
    <source>
        <dbReference type="EMBL" id="QIX02274.1"/>
    </source>
</evidence>
<feature type="compositionally biased region" description="Polar residues" evidence="1">
    <location>
        <begin position="256"/>
        <end position="272"/>
    </location>
</feature>
<sequence length="416" mass="42797">MRPRGTSPAAHRALHTKLTFSVYKHQYTSRSCVSLQVNMHYYALLSVLAGTGFAHMVIKSPVPYGQSSLTNGPLAADGSDFPCKQRAGVYDITKMNSMAVGVPQELSFMGSAVHGGGSCQVSVTLDEKPTKDSQFKVIHSIIGGCPSNVTGNLPEDANGNLAGTFQFQVPTGFPNGKATLAWSWLNKVGNREFYMNCAPIEVSGGSDSKDVFNSLPDMFVANIPATTCGTTENEDFVYPNPGDSVETRFSTALGSKTLGSSCQTPTQGSNAGAQKPAVANSIPVSAPSSLPTVSAAYTQSAAGSVAAPSTTVAALATTTTAVAIPTTTAAAVSVAPVATVSTAPSSGNSTCASGSVSCPQPGSIICVSSSQFGLCDINNCAIVQAVALGTTCSGGVISRRSVDRHLARHLGFHKRN</sequence>
<name>A0A6H0Y5I4_9PEZI</name>
<dbReference type="Gene3D" id="2.70.50.70">
    <property type="match status" value="1"/>
</dbReference>
<dbReference type="Proteomes" id="UP000503462">
    <property type="component" value="Chromosome 5"/>
</dbReference>
<accession>A0A6H0Y5I4</accession>
<dbReference type="EMBL" id="CP051143">
    <property type="protein sequence ID" value="QIX02274.1"/>
    <property type="molecule type" value="Genomic_DNA"/>
</dbReference>
<evidence type="ECO:0008006" key="4">
    <source>
        <dbReference type="Google" id="ProtNLM"/>
    </source>
</evidence>
<evidence type="ECO:0000256" key="1">
    <source>
        <dbReference type="SAM" id="MobiDB-lite"/>
    </source>
</evidence>
<protein>
    <recommendedName>
        <fullName evidence="4">Lytic polysaccharide monooxygenase</fullName>
    </recommendedName>
</protein>
<dbReference type="AlphaFoldDB" id="A0A6H0Y5I4"/>